<dbReference type="SMART" id="SM00220">
    <property type="entry name" value="S_TKc"/>
    <property type="match status" value="1"/>
</dbReference>
<evidence type="ECO:0000256" key="7">
    <source>
        <dbReference type="PROSITE-ProRule" id="PRU10141"/>
    </source>
</evidence>
<dbReference type="PANTHER" id="PTHR24351">
    <property type="entry name" value="RIBOSOMAL PROTEIN S6 KINASE"/>
    <property type="match status" value="1"/>
</dbReference>
<feature type="domain" description="Protein kinase" evidence="9">
    <location>
        <begin position="101"/>
        <end position="343"/>
    </location>
</feature>
<dbReference type="SUPFAM" id="SSF50729">
    <property type="entry name" value="PH domain-like"/>
    <property type="match status" value="1"/>
</dbReference>
<dbReference type="GeneID" id="94833018"/>
<evidence type="ECO:0000313" key="10">
    <source>
        <dbReference type="EMBL" id="OHT14380.1"/>
    </source>
</evidence>
<keyword evidence="11" id="KW-1185">Reference proteome</keyword>
<evidence type="ECO:0000256" key="2">
    <source>
        <dbReference type="ARBA" id="ARBA00022527"/>
    </source>
</evidence>
<dbReference type="InterPro" id="IPR001849">
    <property type="entry name" value="PH_domain"/>
</dbReference>
<dbReference type="Proteomes" id="UP000179807">
    <property type="component" value="Unassembled WGS sequence"/>
</dbReference>
<dbReference type="InterPro" id="IPR011993">
    <property type="entry name" value="PH-like_dom_sf"/>
</dbReference>
<gene>
    <name evidence="10" type="primary">pkbA</name>
    <name evidence="10" type="ORF">TRFO_15315</name>
</gene>
<keyword evidence="4 7" id="KW-0547">Nucleotide-binding</keyword>
<comment type="similarity">
    <text evidence="1">Belongs to the protein kinase superfamily. AGC Ser/Thr protein kinase family. RAC subfamily.</text>
</comment>
<evidence type="ECO:0000259" key="8">
    <source>
        <dbReference type="PROSITE" id="PS50003"/>
    </source>
</evidence>
<feature type="binding site" evidence="7">
    <location>
        <position position="130"/>
    </location>
    <ligand>
        <name>ATP</name>
        <dbReference type="ChEBI" id="CHEBI:30616"/>
    </ligand>
</feature>
<dbReference type="SMART" id="SM00233">
    <property type="entry name" value="PH"/>
    <property type="match status" value="1"/>
</dbReference>
<keyword evidence="6 7" id="KW-0067">ATP-binding</keyword>
<dbReference type="EMBL" id="MLAK01000384">
    <property type="protein sequence ID" value="OHT14380.1"/>
    <property type="molecule type" value="Genomic_DNA"/>
</dbReference>
<dbReference type="OrthoDB" id="1668230at2759"/>
<evidence type="ECO:0000259" key="9">
    <source>
        <dbReference type="PROSITE" id="PS50011"/>
    </source>
</evidence>
<name>A0A1J4KXF1_9EUKA</name>
<proteinExistence type="inferred from homology"/>
<evidence type="ECO:0000256" key="5">
    <source>
        <dbReference type="ARBA" id="ARBA00022777"/>
    </source>
</evidence>
<dbReference type="Gene3D" id="3.30.200.20">
    <property type="entry name" value="Phosphorylase Kinase, domain 1"/>
    <property type="match status" value="1"/>
</dbReference>
<keyword evidence="5 10" id="KW-0418">Kinase</keyword>
<dbReference type="VEuPathDB" id="TrichDB:TRFO_15315"/>
<dbReference type="GO" id="GO:0004674">
    <property type="term" value="F:protein serine/threonine kinase activity"/>
    <property type="evidence" value="ECO:0007669"/>
    <property type="project" value="UniProtKB-KW"/>
</dbReference>
<protein>
    <submittedName>
        <fullName evidence="10">RAC family serine/threonine-protein kinase like protein</fullName>
    </submittedName>
</protein>
<dbReference type="Pfam" id="PF00069">
    <property type="entry name" value="Pkinase"/>
    <property type="match status" value="1"/>
</dbReference>
<sequence>MKSGNMMCKRSFGSNWRQRFLKLNGTTLSIWNDELMSNLKERIKINESVRLSLKSSTSICLVLPDSTTLHLSAESLDEIVEWYNAFKTAKDDLYEINIDSFDFIKKVGIGHYGEVSLVKMYETNELVAVKISKNRKTAENESNLMKKLENQFIIQFRFFFEFNHKSYLGIEYCNGGDLLDRLDYPLSFNDAKLYAAEIIDALSYLHSHGIIFRDMKPENVLLTQSGHIKLADFGLSKILLSDDEKVKSYAGTQEYSAPEVITGKLYGKESDIWSLGVVTYTLFFGSIPFFSKTHAKLLKNITEKEIDFPENADPNVTEFIKATLQKEPSKRPMINQLKEYKLFEGIDWVKLENFEYSFESLPVLKDHK</sequence>
<dbReference type="SUPFAM" id="SSF56112">
    <property type="entry name" value="Protein kinase-like (PK-like)"/>
    <property type="match status" value="1"/>
</dbReference>
<feature type="domain" description="PH" evidence="8">
    <location>
        <begin position="1"/>
        <end position="91"/>
    </location>
</feature>
<evidence type="ECO:0000313" key="11">
    <source>
        <dbReference type="Proteomes" id="UP000179807"/>
    </source>
</evidence>
<evidence type="ECO:0000256" key="3">
    <source>
        <dbReference type="ARBA" id="ARBA00022679"/>
    </source>
</evidence>
<dbReference type="RefSeq" id="XP_068367516.1">
    <property type="nucleotide sequence ID" value="XM_068498314.1"/>
</dbReference>
<dbReference type="PROSITE" id="PS50003">
    <property type="entry name" value="PH_DOMAIN"/>
    <property type="match status" value="1"/>
</dbReference>
<dbReference type="AlphaFoldDB" id="A0A1J4KXF1"/>
<dbReference type="PROSITE" id="PS50011">
    <property type="entry name" value="PROTEIN_KINASE_DOM"/>
    <property type="match status" value="1"/>
</dbReference>
<evidence type="ECO:0000256" key="6">
    <source>
        <dbReference type="ARBA" id="ARBA00022840"/>
    </source>
</evidence>
<dbReference type="Gene3D" id="2.30.29.30">
    <property type="entry name" value="Pleckstrin-homology domain (PH domain)/Phosphotyrosine-binding domain (PTB)"/>
    <property type="match status" value="1"/>
</dbReference>
<dbReference type="PROSITE" id="PS00107">
    <property type="entry name" value="PROTEIN_KINASE_ATP"/>
    <property type="match status" value="1"/>
</dbReference>
<keyword evidence="3" id="KW-0808">Transferase</keyword>
<dbReference type="Pfam" id="PF00169">
    <property type="entry name" value="PH"/>
    <property type="match status" value="1"/>
</dbReference>
<comment type="caution">
    <text evidence="10">The sequence shown here is derived from an EMBL/GenBank/DDBJ whole genome shotgun (WGS) entry which is preliminary data.</text>
</comment>
<evidence type="ECO:0000256" key="4">
    <source>
        <dbReference type="ARBA" id="ARBA00022741"/>
    </source>
</evidence>
<dbReference type="InterPro" id="IPR000719">
    <property type="entry name" value="Prot_kinase_dom"/>
</dbReference>
<dbReference type="Gene3D" id="1.10.510.10">
    <property type="entry name" value="Transferase(Phosphotransferase) domain 1"/>
    <property type="match status" value="1"/>
</dbReference>
<dbReference type="InterPro" id="IPR017441">
    <property type="entry name" value="Protein_kinase_ATP_BS"/>
</dbReference>
<reference evidence="10" key="1">
    <citation type="submission" date="2016-10" db="EMBL/GenBank/DDBJ databases">
        <authorList>
            <person name="Benchimol M."/>
            <person name="Almeida L.G."/>
            <person name="Vasconcelos A.T."/>
            <person name="Perreira-Neves A."/>
            <person name="Rosa I.A."/>
            <person name="Tasca T."/>
            <person name="Bogo M.R."/>
            <person name="de Souza W."/>
        </authorList>
    </citation>
    <scope>NUCLEOTIDE SEQUENCE [LARGE SCALE GENOMIC DNA]</scope>
    <source>
        <strain evidence="10">K</strain>
    </source>
</reference>
<organism evidence="10 11">
    <name type="scientific">Tritrichomonas foetus</name>
    <dbReference type="NCBI Taxonomy" id="1144522"/>
    <lineage>
        <taxon>Eukaryota</taxon>
        <taxon>Metamonada</taxon>
        <taxon>Parabasalia</taxon>
        <taxon>Tritrichomonadida</taxon>
        <taxon>Tritrichomonadidae</taxon>
        <taxon>Tritrichomonas</taxon>
    </lineage>
</organism>
<dbReference type="FunFam" id="1.10.510.10:FF:000571">
    <property type="entry name" value="Maternal embryonic leucine zipper kinase"/>
    <property type="match status" value="1"/>
</dbReference>
<evidence type="ECO:0000256" key="1">
    <source>
        <dbReference type="ARBA" id="ARBA00006935"/>
    </source>
</evidence>
<dbReference type="GO" id="GO:0005524">
    <property type="term" value="F:ATP binding"/>
    <property type="evidence" value="ECO:0007669"/>
    <property type="project" value="UniProtKB-UniRule"/>
</dbReference>
<keyword evidence="2" id="KW-0723">Serine/threonine-protein kinase</keyword>
<accession>A0A1J4KXF1</accession>
<dbReference type="InterPro" id="IPR011009">
    <property type="entry name" value="Kinase-like_dom_sf"/>
</dbReference>
<dbReference type="CDD" id="cd00821">
    <property type="entry name" value="PH"/>
    <property type="match status" value="1"/>
</dbReference>